<feature type="signal peptide" evidence="7">
    <location>
        <begin position="1"/>
        <end position="20"/>
    </location>
</feature>
<feature type="domain" description="NB-ARC" evidence="9">
    <location>
        <begin position="171"/>
        <end position="341"/>
    </location>
</feature>
<accession>A0A2U1LLE5</accession>
<evidence type="ECO:0000313" key="14">
    <source>
        <dbReference type="Proteomes" id="UP000245207"/>
    </source>
</evidence>
<dbReference type="PANTHER" id="PTHR36766">
    <property type="entry name" value="PLANT BROAD-SPECTRUM MILDEW RESISTANCE PROTEIN RPW8"/>
    <property type="match status" value="1"/>
</dbReference>
<keyword evidence="4" id="KW-0547">Nucleotide-binding</keyword>
<dbReference type="OrthoDB" id="1896560at2759"/>
<dbReference type="SUPFAM" id="SSF53720">
    <property type="entry name" value="ALDH-like"/>
    <property type="match status" value="1"/>
</dbReference>
<feature type="domain" description="Disease resistance N-terminal" evidence="10">
    <location>
        <begin position="10"/>
        <end position="96"/>
    </location>
</feature>
<evidence type="ECO:0000259" key="12">
    <source>
        <dbReference type="Pfam" id="PF23598"/>
    </source>
</evidence>
<dbReference type="Gene3D" id="3.80.10.10">
    <property type="entry name" value="Ribonuclease Inhibitor"/>
    <property type="match status" value="4"/>
</dbReference>
<proteinExistence type="inferred from homology"/>
<evidence type="ECO:0000256" key="5">
    <source>
        <dbReference type="ARBA" id="ARBA00022821"/>
    </source>
</evidence>
<dbReference type="GO" id="GO:0051707">
    <property type="term" value="P:response to other organism"/>
    <property type="evidence" value="ECO:0007669"/>
    <property type="project" value="UniProtKB-ARBA"/>
</dbReference>
<dbReference type="Gene3D" id="1.10.8.430">
    <property type="entry name" value="Helical domain of apoptotic protease-activating factors"/>
    <property type="match status" value="1"/>
</dbReference>
<dbReference type="GO" id="GO:0043531">
    <property type="term" value="F:ADP binding"/>
    <property type="evidence" value="ECO:0007669"/>
    <property type="project" value="InterPro"/>
</dbReference>
<dbReference type="Proteomes" id="UP000245207">
    <property type="component" value="Unassembled WGS sequence"/>
</dbReference>
<dbReference type="InterPro" id="IPR041118">
    <property type="entry name" value="Rx_N"/>
</dbReference>
<keyword evidence="7" id="KW-0732">Signal</keyword>
<dbReference type="InterPro" id="IPR016162">
    <property type="entry name" value="Ald_DH_N"/>
</dbReference>
<evidence type="ECO:0000259" key="8">
    <source>
        <dbReference type="Pfam" id="PF00171"/>
    </source>
</evidence>
<dbReference type="Pfam" id="PF00931">
    <property type="entry name" value="NB-ARC"/>
    <property type="match status" value="1"/>
</dbReference>
<dbReference type="InterPro" id="IPR032675">
    <property type="entry name" value="LRR_dom_sf"/>
</dbReference>
<organism evidence="13 14">
    <name type="scientific">Artemisia annua</name>
    <name type="common">Sweet wormwood</name>
    <dbReference type="NCBI Taxonomy" id="35608"/>
    <lineage>
        <taxon>Eukaryota</taxon>
        <taxon>Viridiplantae</taxon>
        <taxon>Streptophyta</taxon>
        <taxon>Embryophyta</taxon>
        <taxon>Tracheophyta</taxon>
        <taxon>Spermatophyta</taxon>
        <taxon>Magnoliopsida</taxon>
        <taxon>eudicotyledons</taxon>
        <taxon>Gunneridae</taxon>
        <taxon>Pentapetalae</taxon>
        <taxon>asterids</taxon>
        <taxon>campanulids</taxon>
        <taxon>Asterales</taxon>
        <taxon>Asteraceae</taxon>
        <taxon>Asteroideae</taxon>
        <taxon>Anthemideae</taxon>
        <taxon>Artemisiinae</taxon>
        <taxon>Artemisia</taxon>
    </lineage>
</organism>
<keyword evidence="5" id="KW-0611">Plant defense</keyword>
<dbReference type="InterPro" id="IPR002182">
    <property type="entry name" value="NB-ARC"/>
</dbReference>
<evidence type="ECO:0000256" key="4">
    <source>
        <dbReference type="ARBA" id="ARBA00022741"/>
    </source>
</evidence>
<protein>
    <submittedName>
        <fullName evidence="13">NB-ARC domains-containing protein</fullName>
    </submittedName>
</protein>
<comment type="caution">
    <text evidence="13">The sequence shown here is derived from an EMBL/GenBank/DDBJ whole genome shotgun (WGS) entry which is preliminary data.</text>
</comment>
<evidence type="ECO:0000256" key="7">
    <source>
        <dbReference type="SAM" id="SignalP"/>
    </source>
</evidence>
<keyword evidence="3" id="KW-0677">Repeat</keyword>
<keyword evidence="14" id="KW-1185">Reference proteome</keyword>
<dbReference type="Pfam" id="PF00171">
    <property type="entry name" value="Aldedh"/>
    <property type="match status" value="1"/>
</dbReference>
<dbReference type="EMBL" id="PKPP01008770">
    <property type="protein sequence ID" value="PWA49812.1"/>
    <property type="molecule type" value="Genomic_DNA"/>
</dbReference>
<sequence>MAELVLSALLQVIFEKLTSAAMNKIARSKEIHSELKKWESKLSLIRALLNDASQKEVTDEAVKQWLNGLQHLAYDIDDILDALETDAMHHEFTNESEGISSKVRKLIPTCCTNFSLSSRMDGKLNSITTSLQELIDEKNNLGLTVKDGGSKNMNRSYETSLVDAHSIVGREGDKKELLQKLLGDEPSRQNYSIVPIVGMGGMGKTTLARLLYDDQQVKERFELKAWVCVSDDFDSFNISKVIFQSIGGDGNKKFADLNLLQAALKNQLTGKRFLLVLDDIWSEKLEDWERLVAPFIDVAHGSKIIITTRKQQLLNKLRYDHPYDLKKLSHEEALSLFAQYALGVKNFDLHPVLRPHGEGIVKKCDGLPLALKALGSLLGTKTDEDDWKQLLDSEIWMLEDGGDIVPALRLSYLDLSARLKQLFAYCCLIPKDYVFQKDDVILWWMAEGFLHNSTTVKSKKRLGEEYFQELLSRSFFQHAPHEESLFVMHDLMNDLATFVAGEFFVRLDLDVKKDVMKRDFKKFRHMSFVCQEYMTYNKFKAFERANSLRTLLAMPNVVGNNWQTFKLSSKILVDTLPQLPLLRVLSLSRLEIDEVPECVGNMKHLRYLNLSQTRITHLPESVCNLHNLQTLIVSGCYKLTTLPENFLKLKNLRHFDIRDTLLWNMMPLGISEMKSLQTLSNEVVVVENNAFFISWLRNLTNLQAEISIGGLDKVQSVRDIQEVNFSEKRVSELKVKWSDVFNGSRNEKLEMEVLDALKPHSDNLKGLVIESYGGKLFPNWIGDPSFLHLTNVRIEKCGNCMNLPPLGQLPSLKKLDIQSLKEVKVVGSEFLGTGIAFPKLESLSFADMSGWEVWSTNSGVVGAVMFPCLEELEIFNCPNLAEVSFEALPSLRVLHLNGCGDGVLTSLVHVASAVTKLSIEGIKGLSDEVWRGVMDYLGAVEDLSISWCDEIRYLWESEAEASKVLGNLRKLVSLGEKEEEDGCNQLTSLRILELKGCETLERCNLPNNIQELRIGYCPVIASVSFPTGGHKLKSLKIDNCEQLPEKEILLNTSMPAMLEVVSIGWWKNVKSINELTCFIHLTKLEILDCSSIESFPAADLPNLTSLRRLMILNCKSMDVDSFGLWPPKLGGLEIGGLKKPISKFGPQNFPSSLVDLRLFGGSAEEDDVTSGSQLSHMLPSSLTTLWLIDFKKLESVSVGLQHLTSLQHLLIDDCPKMKDLPEELLPSLLILTIYGCTDELKEKTSRRGSYWPRISYIPRVLIRQKGTRYMNFQPGIGCRVYHVGQASRAITTFRPFLAHLAKLAGISDEVLNVVTGFGETAGAAISSPMDIDCVSFTGSTEVGRVVMQAAATSNLKAVSLEL</sequence>
<dbReference type="Gene3D" id="1.10.10.10">
    <property type="entry name" value="Winged helix-like DNA-binding domain superfamily/Winged helix DNA-binding domain"/>
    <property type="match status" value="1"/>
</dbReference>
<evidence type="ECO:0000256" key="6">
    <source>
        <dbReference type="ARBA" id="ARBA00022840"/>
    </source>
</evidence>
<dbReference type="Gene3D" id="1.20.5.4130">
    <property type="match status" value="1"/>
</dbReference>
<dbReference type="GO" id="GO:0016491">
    <property type="term" value="F:oxidoreductase activity"/>
    <property type="evidence" value="ECO:0007669"/>
    <property type="project" value="InterPro"/>
</dbReference>
<dbReference type="Pfam" id="PF23598">
    <property type="entry name" value="LRR_14"/>
    <property type="match status" value="1"/>
</dbReference>
<feature type="domain" description="Disease resistance R13L4/SHOC-2-like LRR" evidence="12">
    <location>
        <begin position="573"/>
        <end position="903"/>
    </location>
</feature>
<evidence type="ECO:0000259" key="10">
    <source>
        <dbReference type="Pfam" id="PF18052"/>
    </source>
</evidence>
<comment type="similarity">
    <text evidence="1">Belongs to the disease resistance NB-LRR family.</text>
</comment>
<dbReference type="FunFam" id="3.40.50.300:FF:001091">
    <property type="entry name" value="Probable disease resistance protein At1g61300"/>
    <property type="match status" value="1"/>
</dbReference>
<evidence type="ECO:0000259" key="11">
    <source>
        <dbReference type="Pfam" id="PF23559"/>
    </source>
</evidence>
<dbReference type="InterPro" id="IPR036388">
    <property type="entry name" value="WH-like_DNA-bd_sf"/>
</dbReference>
<feature type="domain" description="Aldehyde dehydrogenase" evidence="8">
    <location>
        <begin position="1296"/>
        <end position="1362"/>
    </location>
</feature>
<dbReference type="InterPro" id="IPR058922">
    <property type="entry name" value="WHD_DRP"/>
</dbReference>
<keyword evidence="2" id="KW-0433">Leucine-rich repeat</keyword>
<feature type="domain" description="Disease resistance protein winged helix" evidence="11">
    <location>
        <begin position="429"/>
        <end position="496"/>
    </location>
</feature>
<dbReference type="InterPro" id="IPR042197">
    <property type="entry name" value="Apaf_helical"/>
</dbReference>
<dbReference type="SUPFAM" id="SSF52540">
    <property type="entry name" value="P-loop containing nucleoside triphosphate hydrolases"/>
    <property type="match status" value="1"/>
</dbReference>
<dbReference type="Gene3D" id="3.40.50.300">
    <property type="entry name" value="P-loop containing nucleotide triphosphate hydrolases"/>
    <property type="match status" value="1"/>
</dbReference>
<dbReference type="GO" id="GO:0006952">
    <property type="term" value="P:defense response"/>
    <property type="evidence" value="ECO:0007669"/>
    <property type="project" value="UniProtKB-KW"/>
</dbReference>
<evidence type="ECO:0000256" key="2">
    <source>
        <dbReference type="ARBA" id="ARBA00022614"/>
    </source>
</evidence>
<dbReference type="InterPro" id="IPR015590">
    <property type="entry name" value="Aldehyde_DH_dom"/>
</dbReference>
<gene>
    <name evidence="13" type="ORF">CTI12_AA478030</name>
</gene>
<feature type="chain" id="PRO_5015538137" evidence="7">
    <location>
        <begin position="21"/>
        <end position="1362"/>
    </location>
</feature>
<dbReference type="InterPro" id="IPR001611">
    <property type="entry name" value="Leu-rich_rpt"/>
</dbReference>
<dbReference type="InterPro" id="IPR027417">
    <property type="entry name" value="P-loop_NTPase"/>
</dbReference>
<evidence type="ECO:0000256" key="1">
    <source>
        <dbReference type="ARBA" id="ARBA00008894"/>
    </source>
</evidence>
<evidence type="ECO:0000313" key="13">
    <source>
        <dbReference type="EMBL" id="PWA49812.1"/>
    </source>
</evidence>
<dbReference type="GO" id="GO:0005524">
    <property type="term" value="F:ATP binding"/>
    <property type="evidence" value="ECO:0007669"/>
    <property type="project" value="UniProtKB-KW"/>
</dbReference>
<dbReference type="Gene3D" id="3.40.605.10">
    <property type="entry name" value="Aldehyde Dehydrogenase, Chain A, domain 1"/>
    <property type="match status" value="1"/>
</dbReference>
<evidence type="ECO:0000256" key="3">
    <source>
        <dbReference type="ARBA" id="ARBA00022737"/>
    </source>
</evidence>
<dbReference type="PROSITE" id="PS51450">
    <property type="entry name" value="LRR"/>
    <property type="match status" value="1"/>
</dbReference>
<name>A0A2U1LLE5_ARTAN</name>
<dbReference type="Pfam" id="PF18052">
    <property type="entry name" value="Rx_N"/>
    <property type="match status" value="1"/>
</dbReference>
<reference evidence="13 14" key="1">
    <citation type="journal article" date="2018" name="Mol. Plant">
        <title>The genome of Artemisia annua provides insight into the evolution of Asteraceae family and artemisinin biosynthesis.</title>
        <authorList>
            <person name="Shen Q."/>
            <person name="Zhang L."/>
            <person name="Liao Z."/>
            <person name="Wang S."/>
            <person name="Yan T."/>
            <person name="Shi P."/>
            <person name="Liu M."/>
            <person name="Fu X."/>
            <person name="Pan Q."/>
            <person name="Wang Y."/>
            <person name="Lv Z."/>
            <person name="Lu X."/>
            <person name="Zhang F."/>
            <person name="Jiang W."/>
            <person name="Ma Y."/>
            <person name="Chen M."/>
            <person name="Hao X."/>
            <person name="Li L."/>
            <person name="Tang Y."/>
            <person name="Lv G."/>
            <person name="Zhou Y."/>
            <person name="Sun X."/>
            <person name="Brodelius P.E."/>
            <person name="Rose J.K.C."/>
            <person name="Tang K."/>
        </authorList>
    </citation>
    <scope>NUCLEOTIDE SEQUENCE [LARGE SCALE GENOMIC DNA]</scope>
    <source>
        <strain evidence="14">cv. Huhao1</strain>
        <tissue evidence="13">Leaf</tissue>
    </source>
</reference>
<keyword evidence="6" id="KW-0067">ATP-binding</keyword>
<dbReference type="InterPro" id="IPR016161">
    <property type="entry name" value="Ald_DH/histidinol_DH"/>
</dbReference>
<evidence type="ECO:0000259" key="9">
    <source>
        <dbReference type="Pfam" id="PF00931"/>
    </source>
</evidence>
<dbReference type="Pfam" id="PF23559">
    <property type="entry name" value="WHD_DRP"/>
    <property type="match status" value="1"/>
</dbReference>
<dbReference type="PANTHER" id="PTHR36766:SF61">
    <property type="entry name" value="NB-ARC DOMAIN DISEASE RESISTANCE PROTEIN"/>
    <property type="match status" value="1"/>
</dbReference>
<dbReference type="SUPFAM" id="SSF52058">
    <property type="entry name" value="L domain-like"/>
    <property type="match status" value="2"/>
</dbReference>
<dbReference type="InterPro" id="IPR055414">
    <property type="entry name" value="LRR_R13L4/SHOC2-like"/>
</dbReference>
<dbReference type="PRINTS" id="PR00364">
    <property type="entry name" value="DISEASERSIST"/>
</dbReference>